<dbReference type="Proteomes" id="UP000298663">
    <property type="component" value="Unassembled WGS sequence"/>
</dbReference>
<dbReference type="InterPro" id="IPR008979">
    <property type="entry name" value="Galactose-bd-like_sf"/>
</dbReference>
<reference evidence="1 2" key="2">
    <citation type="journal article" date="2019" name="G3 (Bethesda)">
        <title>Hybrid Assembly of the Genome of the Entomopathogenic Nematode Steinernema carpocapsae Identifies the X-Chromosome.</title>
        <authorList>
            <person name="Serra L."/>
            <person name="Macchietto M."/>
            <person name="Macias-Munoz A."/>
            <person name="McGill C.J."/>
            <person name="Rodriguez I.M."/>
            <person name="Rodriguez B."/>
            <person name="Murad R."/>
            <person name="Mortazavi A."/>
        </authorList>
    </citation>
    <scope>NUCLEOTIDE SEQUENCE [LARGE SCALE GENOMIC DNA]</scope>
    <source>
        <strain evidence="1 2">ALL</strain>
    </source>
</reference>
<dbReference type="SUPFAM" id="SSF49785">
    <property type="entry name" value="Galactose-binding domain-like"/>
    <property type="match status" value="1"/>
</dbReference>
<accession>A0A4U5NVE1</accession>
<proteinExistence type="predicted"/>
<keyword evidence="2" id="KW-1185">Reference proteome</keyword>
<sequence>MKFYPRILDHLRPRIRVSECFIYNNNAGETKIGGTKVGHVFSSYPKNVRFVKETRKNGPRIGGRSIQIRRSGGRGSVIGL</sequence>
<evidence type="ECO:0000313" key="1">
    <source>
        <dbReference type="EMBL" id="TKR87171.1"/>
    </source>
</evidence>
<comment type="caution">
    <text evidence="1">The sequence shown here is derived from an EMBL/GenBank/DDBJ whole genome shotgun (WGS) entry which is preliminary data.</text>
</comment>
<evidence type="ECO:0000313" key="2">
    <source>
        <dbReference type="Proteomes" id="UP000298663"/>
    </source>
</evidence>
<name>A0A4U5NVE1_STECR</name>
<dbReference type="EMBL" id="AZBU02000003">
    <property type="protein sequence ID" value="TKR87171.1"/>
    <property type="molecule type" value="Genomic_DNA"/>
</dbReference>
<reference evidence="1 2" key="1">
    <citation type="journal article" date="2015" name="Genome Biol.">
        <title>Comparative genomics of Steinernema reveals deeply conserved gene regulatory networks.</title>
        <authorList>
            <person name="Dillman A.R."/>
            <person name="Macchietto M."/>
            <person name="Porter C.F."/>
            <person name="Rogers A."/>
            <person name="Williams B."/>
            <person name="Antoshechkin I."/>
            <person name="Lee M.M."/>
            <person name="Goodwin Z."/>
            <person name="Lu X."/>
            <person name="Lewis E.E."/>
            <person name="Goodrich-Blair H."/>
            <person name="Stock S.P."/>
            <person name="Adams B.J."/>
            <person name="Sternberg P.W."/>
            <person name="Mortazavi A."/>
        </authorList>
    </citation>
    <scope>NUCLEOTIDE SEQUENCE [LARGE SCALE GENOMIC DNA]</scope>
    <source>
        <strain evidence="1 2">ALL</strain>
    </source>
</reference>
<dbReference type="AlphaFoldDB" id="A0A4U5NVE1"/>
<organism evidence="1 2">
    <name type="scientific">Steinernema carpocapsae</name>
    <name type="common">Entomopathogenic nematode</name>
    <dbReference type="NCBI Taxonomy" id="34508"/>
    <lineage>
        <taxon>Eukaryota</taxon>
        <taxon>Metazoa</taxon>
        <taxon>Ecdysozoa</taxon>
        <taxon>Nematoda</taxon>
        <taxon>Chromadorea</taxon>
        <taxon>Rhabditida</taxon>
        <taxon>Tylenchina</taxon>
        <taxon>Panagrolaimomorpha</taxon>
        <taxon>Strongyloidoidea</taxon>
        <taxon>Steinernematidae</taxon>
        <taxon>Steinernema</taxon>
    </lineage>
</organism>
<gene>
    <name evidence="1" type="ORF">L596_011618</name>
</gene>
<protein>
    <submittedName>
        <fullName evidence="1">Uncharacterized protein</fullName>
    </submittedName>
</protein>